<proteinExistence type="predicted"/>
<reference evidence="2 3" key="1">
    <citation type="submission" date="2017-09" db="EMBL/GenBank/DDBJ databases">
        <title>Depth-based differentiation of microbial function through sediment-hosted aquifers and enrichment of novel symbionts in the deep terrestrial subsurface.</title>
        <authorList>
            <person name="Probst A.J."/>
            <person name="Ladd B."/>
            <person name="Jarett J.K."/>
            <person name="Geller-Mcgrath D.E."/>
            <person name="Sieber C.M."/>
            <person name="Emerson J.B."/>
            <person name="Anantharaman K."/>
            <person name="Thomas B.C."/>
            <person name="Malmstrom R."/>
            <person name="Stieglmeier M."/>
            <person name="Klingl A."/>
            <person name="Woyke T."/>
            <person name="Ryan C.M."/>
            <person name="Banfield J.F."/>
        </authorList>
    </citation>
    <scope>NUCLEOTIDE SEQUENCE [LARGE SCALE GENOMIC DNA]</scope>
    <source>
        <strain evidence="2">CG23_combo_of_CG06-09_8_20_14_all_40_13</strain>
    </source>
</reference>
<evidence type="ECO:0000313" key="2">
    <source>
        <dbReference type="EMBL" id="PIP21673.1"/>
    </source>
</evidence>
<evidence type="ECO:0000256" key="1">
    <source>
        <dbReference type="SAM" id="Phobius"/>
    </source>
</evidence>
<protein>
    <recommendedName>
        <fullName evidence="4">Thioredoxin domain-containing protein</fullName>
    </recommendedName>
</protein>
<name>A0A2G9YSH9_9BACT</name>
<dbReference type="AlphaFoldDB" id="A0A2G9YSH9"/>
<keyword evidence="1" id="KW-0472">Membrane</keyword>
<accession>A0A2G9YSH9</accession>
<keyword evidence="1" id="KW-0812">Transmembrane</keyword>
<gene>
    <name evidence="2" type="ORF">COX39_01575</name>
</gene>
<feature type="transmembrane region" description="Helical" evidence="1">
    <location>
        <begin position="6"/>
        <end position="26"/>
    </location>
</feature>
<dbReference type="EMBL" id="PCRM01000025">
    <property type="protein sequence ID" value="PIP21673.1"/>
    <property type="molecule type" value="Genomic_DNA"/>
</dbReference>
<dbReference type="SUPFAM" id="SSF52833">
    <property type="entry name" value="Thioredoxin-like"/>
    <property type="match status" value="1"/>
</dbReference>
<evidence type="ECO:0008006" key="4">
    <source>
        <dbReference type="Google" id="ProtNLM"/>
    </source>
</evidence>
<organism evidence="2 3">
    <name type="scientific">Candidatus Nealsonbacteria bacterium CG23_combo_of_CG06-09_8_20_14_all_40_13</name>
    <dbReference type="NCBI Taxonomy" id="1974724"/>
    <lineage>
        <taxon>Bacteria</taxon>
        <taxon>Candidatus Nealsoniibacteriota</taxon>
    </lineage>
</organism>
<dbReference type="InterPro" id="IPR036249">
    <property type="entry name" value="Thioredoxin-like_sf"/>
</dbReference>
<dbReference type="Gene3D" id="3.40.30.10">
    <property type="entry name" value="Glutaredoxin"/>
    <property type="match status" value="1"/>
</dbReference>
<sequence length="131" mass="14611">MKKNQIIGIISFVVLVTTIVLVAIFWPAKSSKSPVSIEDINAVKLAQHLTDSGAKMYGAYWCSACKQQKDLFGPEAFAKINYVECDPKGQNPQTEECQKEEIGAFPTWKIDGKKYEGVRSLYELAVTSNFK</sequence>
<dbReference type="Proteomes" id="UP000231567">
    <property type="component" value="Unassembled WGS sequence"/>
</dbReference>
<dbReference type="PANTHER" id="PTHR34573">
    <property type="entry name" value="VKC DOMAIN-CONTAINING PROTEIN"/>
    <property type="match status" value="1"/>
</dbReference>
<evidence type="ECO:0000313" key="3">
    <source>
        <dbReference type="Proteomes" id="UP000231567"/>
    </source>
</evidence>
<comment type="caution">
    <text evidence="2">The sequence shown here is derived from an EMBL/GenBank/DDBJ whole genome shotgun (WGS) entry which is preliminary data.</text>
</comment>
<keyword evidence="1" id="KW-1133">Transmembrane helix</keyword>
<dbReference type="PANTHER" id="PTHR34573:SF1">
    <property type="entry name" value="VITAMIN K EPOXIDE REDUCTASE DOMAIN-CONTAINING PROTEIN"/>
    <property type="match status" value="1"/>
</dbReference>